<reference evidence="1" key="1">
    <citation type="submission" date="2021-01" db="EMBL/GenBank/DDBJ databases">
        <authorList>
            <person name="Corre E."/>
            <person name="Pelletier E."/>
            <person name="Niang G."/>
            <person name="Scheremetjew M."/>
            <person name="Finn R."/>
            <person name="Kale V."/>
            <person name="Holt S."/>
            <person name="Cochrane G."/>
            <person name="Meng A."/>
            <person name="Brown T."/>
            <person name="Cohen L."/>
        </authorList>
    </citation>
    <scope>NUCLEOTIDE SEQUENCE</scope>
    <source>
        <strain evidence="1">UIO037</strain>
    </source>
</reference>
<accession>A0A7S4KKY3</accession>
<name>A0A7S4KKY3_9EUKA</name>
<dbReference type="AlphaFoldDB" id="A0A7S4KKY3"/>
<evidence type="ECO:0000313" key="1">
    <source>
        <dbReference type="EMBL" id="CAE2298302.1"/>
    </source>
</evidence>
<protein>
    <submittedName>
        <fullName evidence="1">Uncharacterized protein</fullName>
    </submittedName>
</protein>
<organism evidence="1">
    <name type="scientific">Prymnesium polylepis</name>
    <dbReference type="NCBI Taxonomy" id="72548"/>
    <lineage>
        <taxon>Eukaryota</taxon>
        <taxon>Haptista</taxon>
        <taxon>Haptophyta</taxon>
        <taxon>Prymnesiophyceae</taxon>
        <taxon>Prymnesiales</taxon>
        <taxon>Prymnesiaceae</taxon>
        <taxon>Prymnesium</taxon>
    </lineage>
</organism>
<sequence>MATLKALTHAAKQTCMATGVHATHTDPCSISMHMQRRATAIAQALSISLSCSTHGRFAWVPIGTQAKRPCVEHDSEMLRACAIAVARRCMCMLMLHGSVWVACTPVAMHVCLAA</sequence>
<dbReference type="EMBL" id="HBKO01042928">
    <property type="protein sequence ID" value="CAE2298302.1"/>
    <property type="molecule type" value="Transcribed_RNA"/>
</dbReference>
<proteinExistence type="predicted"/>
<gene>
    <name evidence="1" type="ORF">CPOL0286_LOCUS19783</name>
</gene>